<dbReference type="PANTHER" id="PTHR33939:SF1">
    <property type="entry name" value="DUF4371 DOMAIN-CONTAINING PROTEIN"/>
    <property type="match status" value="1"/>
</dbReference>
<dbReference type="Proteomes" id="UP000054359">
    <property type="component" value="Unassembled WGS sequence"/>
</dbReference>
<dbReference type="Gene3D" id="3.30.420.10">
    <property type="entry name" value="Ribonuclease H-like superfamily/Ribonuclease H"/>
    <property type="match status" value="1"/>
</dbReference>
<evidence type="ECO:0000259" key="1">
    <source>
        <dbReference type="Pfam" id="PF13358"/>
    </source>
</evidence>
<protein>
    <recommendedName>
        <fullName evidence="1">Tc1-like transposase DDE domain-containing protein</fullName>
    </recommendedName>
</protein>
<accession>A0A087TFM8</accession>
<gene>
    <name evidence="2" type="ORF">X975_11963</name>
</gene>
<feature type="non-terminal residue" evidence="2">
    <location>
        <position position="417"/>
    </location>
</feature>
<dbReference type="InterPro" id="IPR036397">
    <property type="entry name" value="RNaseH_sf"/>
</dbReference>
<organism evidence="2 3">
    <name type="scientific">Stegodyphus mimosarum</name>
    <name type="common">African social velvet spider</name>
    <dbReference type="NCBI Taxonomy" id="407821"/>
    <lineage>
        <taxon>Eukaryota</taxon>
        <taxon>Metazoa</taxon>
        <taxon>Ecdysozoa</taxon>
        <taxon>Arthropoda</taxon>
        <taxon>Chelicerata</taxon>
        <taxon>Arachnida</taxon>
        <taxon>Araneae</taxon>
        <taxon>Araneomorphae</taxon>
        <taxon>Entelegynae</taxon>
        <taxon>Eresoidea</taxon>
        <taxon>Eresidae</taxon>
        <taxon>Stegodyphus</taxon>
    </lineage>
</organism>
<proteinExistence type="predicted"/>
<sequence>MKSELKENGKFSTPGKKRPLKVGTQTRIKRYDELTLATIRRKVHSFFLRNEIPTVKKVAKVINDEADLPNMSIRTVGRMMNDLGFAYRKRKRQSILIERDDIQCWRHRYLRDIKKYRAQGRTIYYTDDTWVNFGHTKAKIWEDTSVKSAKRAFLSGLSAGLTAPSGKGSRCIVVHAGNENGFIPEACDIFEAKKKEGDYHGEMNAEYYENWFGKKLLPNLKPNSVIVLDNASYHSALSENIPSSSTRKADIQLWLTEKNIPWEADMLKAELLVLVSKVRKQFELHRIDALATEDGHTVLRLPPYHCELNPIELIWSSIKGYVASENRTFKKDEVRKLIEKGIDLVTPMQWAKCVRHVIEEEEKMWKLDGLCLISKLNLCPMILALWRWHIYLDNGKCESEEGDENSVQTRSTAALHT</sequence>
<dbReference type="OMA" id="NIPWEAD"/>
<evidence type="ECO:0000313" key="2">
    <source>
        <dbReference type="EMBL" id="KFM63917.1"/>
    </source>
</evidence>
<dbReference type="AlphaFoldDB" id="A0A087TFM8"/>
<dbReference type="OrthoDB" id="6506608at2759"/>
<dbReference type="InterPro" id="IPR038717">
    <property type="entry name" value="Tc1-like_DDE_dom"/>
</dbReference>
<dbReference type="GO" id="GO:0003676">
    <property type="term" value="F:nucleic acid binding"/>
    <property type="evidence" value="ECO:0007669"/>
    <property type="project" value="InterPro"/>
</dbReference>
<keyword evidence="3" id="KW-1185">Reference proteome</keyword>
<dbReference type="Pfam" id="PF13358">
    <property type="entry name" value="DDE_3"/>
    <property type="match status" value="1"/>
</dbReference>
<feature type="domain" description="Tc1-like transposase DDE" evidence="1">
    <location>
        <begin position="199"/>
        <end position="332"/>
    </location>
</feature>
<dbReference type="PANTHER" id="PTHR33939">
    <property type="entry name" value="PROTEIN CBG22215"/>
    <property type="match status" value="1"/>
</dbReference>
<dbReference type="EMBL" id="KK114998">
    <property type="protein sequence ID" value="KFM63917.1"/>
    <property type="molecule type" value="Genomic_DNA"/>
</dbReference>
<name>A0A087TFM8_STEMI</name>
<reference evidence="2 3" key="1">
    <citation type="submission" date="2013-11" db="EMBL/GenBank/DDBJ databases">
        <title>Genome sequencing of Stegodyphus mimosarum.</title>
        <authorList>
            <person name="Bechsgaard J."/>
        </authorList>
    </citation>
    <scope>NUCLEOTIDE SEQUENCE [LARGE SCALE GENOMIC DNA]</scope>
</reference>
<evidence type="ECO:0000313" key="3">
    <source>
        <dbReference type="Proteomes" id="UP000054359"/>
    </source>
</evidence>